<dbReference type="Proteomes" id="UP001501221">
    <property type="component" value="Unassembled WGS sequence"/>
</dbReference>
<dbReference type="EMBL" id="BAAAFM010000001">
    <property type="protein sequence ID" value="GAA0197359.1"/>
    <property type="molecule type" value="Genomic_DNA"/>
</dbReference>
<comment type="pathway">
    <text evidence="2">Amino-acid biosynthesis; L-cysteine biosynthesis; L-cysteine from L-serine: step 2/2.</text>
</comment>
<evidence type="ECO:0000313" key="7">
    <source>
        <dbReference type="EMBL" id="GAA0197359.1"/>
    </source>
</evidence>
<accession>A0ABN0ST41</accession>
<dbReference type="InterPro" id="IPR050214">
    <property type="entry name" value="Cys_Synth/Cystath_Beta-Synth"/>
</dbReference>
<evidence type="ECO:0000313" key="8">
    <source>
        <dbReference type="Proteomes" id="UP001501221"/>
    </source>
</evidence>
<dbReference type="SUPFAM" id="SSF53686">
    <property type="entry name" value="Tryptophan synthase beta subunit-like PLP-dependent enzymes"/>
    <property type="match status" value="1"/>
</dbReference>
<dbReference type="NCBIfam" id="TIGR01136">
    <property type="entry name" value="cysKM"/>
    <property type="match status" value="1"/>
</dbReference>
<keyword evidence="4" id="KW-0663">Pyridoxal phosphate</keyword>
<organism evidence="7 8">
    <name type="scientific">Kangiella japonica</name>
    <dbReference type="NCBI Taxonomy" id="647384"/>
    <lineage>
        <taxon>Bacteria</taxon>
        <taxon>Pseudomonadati</taxon>
        <taxon>Pseudomonadota</taxon>
        <taxon>Gammaproteobacteria</taxon>
        <taxon>Kangiellales</taxon>
        <taxon>Kangiellaceae</taxon>
        <taxon>Kangiella</taxon>
    </lineage>
</organism>
<name>A0ABN0ST41_9GAMM</name>
<feature type="domain" description="Tryptophan synthase beta chain-like PALP" evidence="6">
    <location>
        <begin position="9"/>
        <end position="293"/>
    </location>
</feature>
<evidence type="ECO:0000256" key="2">
    <source>
        <dbReference type="ARBA" id="ARBA00004962"/>
    </source>
</evidence>
<dbReference type="NCBIfam" id="TIGR01139">
    <property type="entry name" value="cysK"/>
    <property type="match status" value="1"/>
</dbReference>
<comment type="caution">
    <text evidence="7">The sequence shown here is derived from an EMBL/GenBank/DDBJ whole genome shotgun (WGS) entry which is preliminary data.</text>
</comment>
<dbReference type="InterPro" id="IPR036052">
    <property type="entry name" value="TrpB-like_PALP_sf"/>
</dbReference>
<comment type="catalytic activity">
    <reaction evidence="5">
        <text>O-acetyl-L-serine + hydrogen sulfide = L-cysteine + acetate</text>
        <dbReference type="Rhea" id="RHEA:14829"/>
        <dbReference type="ChEBI" id="CHEBI:29919"/>
        <dbReference type="ChEBI" id="CHEBI:30089"/>
        <dbReference type="ChEBI" id="CHEBI:35235"/>
        <dbReference type="ChEBI" id="CHEBI:58340"/>
        <dbReference type="EC" id="2.5.1.47"/>
    </reaction>
</comment>
<evidence type="ECO:0000256" key="5">
    <source>
        <dbReference type="ARBA" id="ARBA00047931"/>
    </source>
</evidence>
<keyword evidence="8" id="KW-1185">Reference proteome</keyword>
<dbReference type="InterPro" id="IPR005859">
    <property type="entry name" value="CysK"/>
</dbReference>
<dbReference type="Gene3D" id="3.40.50.1100">
    <property type="match status" value="2"/>
</dbReference>
<evidence type="ECO:0000259" key="6">
    <source>
        <dbReference type="Pfam" id="PF00291"/>
    </source>
</evidence>
<proteinExistence type="predicted"/>
<gene>
    <name evidence="7" type="primary">cysK</name>
    <name evidence="7" type="ORF">GCM10009123_00640</name>
</gene>
<dbReference type="RefSeq" id="WP_343985084.1">
    <property type="nucleotide sequence ID" value="NZ_BAAAFM010000001.1"/>
</dbReference>
<evidence type="ECO:0000256" key="3">
    <source>
        <dbReference type="ARBA" id="ARBA00012681"/>
    </source>
</evidence>
<dbReference type="InterPro" id="IPR005856">
    <property type="entry name" value="Cys_synth"/>
</dbReference>
<sequence>MSKIYDSILDTIGNTPIVKINRLGPKHVNLFVKAEYFNPLSSVKDRLANAIINDAESRGALKPGQTVVEATSGNTGIALAMVCAAKGYPFVAVMTETFSVERRKIMRALGAKVVLTPAAERGVGMVKVAEQLAEKNGWFLARQFENLANPAYHRNTTGPEILSAFANQNLDYFVSGYGTGGTITGVGEVLKLARPDIKIIATEPEGAALLQGKEWQPHKIQGWTPDFIADVMSREVYDKVIPISDEVARDTSLALARNEGIFCGISSGATFAAALETAHEAPEGSNILAMLPDTGERYLSTFLFEDIEEGSDDEILASLDA</sequence>
<evidence type="ECO:0000256" key="1">
    <source>
        <dbReference type="ARBA" id="ARBA00001933"/>
    </source>
</evidence>
<dbReference type="PANTHER" id="PTHR10314">
    <property type="entry name" value="CYSTATHIONINE BETA-SYNTHASE"/>
    <property type="match status" value="1"/>
</dbReference>
<dbReference type="InterPro" id="IPR001926">
    <property type="entry name" value="TrpB-like_PALP"/>
</dbReference>
<dbReference type="CDD" id="cd01561">
    <property type="entry name" value="CBS_like"/>
    <property type="match status" value="1"/>
</dbReference>
<dbReference type="EC" id="2.5.1.47" evidence="3"/>
<reference evidence="7 8" key="1">
    <citation type="journal article" date="2019" name="Int. J. Syst. Evol. Microbiol.">
        <title>The Global Catalogue of Microorganisms (GCM) 10K type strain sequencing project: providing services to taxonomists for standard genome sequencing and annotation.</title>
        <authorList>
            <consortium name="The Broad Institute Genomics Platform"/>
            <consortium name="The Broad Institute Genome Sequencing Center for Infectious Disease"/>
            <person name="Wu L."/>
            <person name="Ma J."/>
        </authorList>
    </citation>
    <scope>NUCLEOTIDE SEQUENCE [LARGE SCALE GENOMIC DNA]</scope>
    <source>
        <strain evidence="7 8">JCM 16211</strain>
    </source>
</reference>
<comment type="cofactor">
    <cofactor evidence="1">
        <name>pyridoxal 5'-phosphate</name>
        <dbReference type="ChEBI" id="CHEBI:597326"/>
    </cofactor>
</comment>
<protein>
    <recommendedName>
        <fullName evidence="3">cysteine synthase</fullName>
        <ecNumber evidence="3">2.5.1.47</ecNumber>
    </recommendedName>
</protein>
<evidence type="ECO:0000256" key="4">
    <source>
        <dbReference type="ARBA" id="ARBA00022898"/>
    </source>
</evidence>
<dbReference type="Pfam" id="PF00291">
    <property type="entry name" value="PALP"/>
    <property type="match status" value="1"/>
</dbReference>